<keyword evidence="1 3" id="KW-0378">Hydrolase</keyword>
<feature type="domain" description="Alpha/beta hydrolase fold-3" evidence="2">
    <location>
        <begin position="80"/>
        <end position="277"/>
    </location>
</feature>
<dbReference type="InterPro" id="IPR050300">
    <property type="entry name" value="GDXG_lipolytic_enzyme"/>
</dbReference>
<dbReference type="Proteomes" id="UP000586827">
    <property type="component" value="Unassembled WGS sequence"/>
</dbReference>
<dbReference type="SUPFAM" id="SSF53474">
    <property type="entry name" value="alpha/beta-Hydrolases"/>
    <property type="match status" value="1"/>
</dbReference>
<keyword evidence="4" id="KW-1185">Reference proteome</keyword>
<dbReference type="InterPro" id="IPR013094">
    <property type="entry name" value="AB_hydrolase_3"/>
</dbReference>
<evidence type="ECO:0000256" key="1">
    <source>
        <dbReference type="ARBA" id="ARBA00022801"/>
    </source>
</evidence>
<evidence type="ECO:0000259" key="2">
    <source>
        <dbReference type="Pfam" id="PF07859"/>
    </source>
</evidence>
<protein>
    <submittedName>
        <fullName evidence="3">Alpha/beta hydrolase fold domain-containing protein</fullName>
    </submittedName>
</protein>
<evidence type="ECO:0000313" key="3">
    <source>
        <dbReference type="EMBL" id="NNH70751.1"/>
    </source>
</evidence>
<comment type="caution">
    <text evidence="3">The sequence shown here is derived from an EMBL/GenBank/DDBJ whole genome shotgun (WGS) entry which is preliminary data.</text>
</comment>
<proteinExistence type="predicted"/>
<accession>A0A849CCK5</accession>
<dbReference type="Gene3D" id="3.40.50.1820">
    <property type="entry name" value="alpha/beta hydrolase"/>
    <property type="match status" value="1"/>
</dbReference>
<dbReference type="GO" id="GO:0016787">
    <property type="term" value="F:hydrolase activity"/>
    <property type="evidence" value="ECO:0007669"/>
    <property type="project" value="UniProtKB-KW"/>
</dbReference>
<dbReference type="EMBL" id="JABELX010000004">
    <property type="protein sequence ID" value="NNH70751.1"/>
    <property type="molecule type" value="Genomic_DNA"/>
</dbReference>
<dbReference type="AlphaFoldDB" id="A0A849CCK5"/>
<sequence length="307" mass="32913">MVPSFTSRVVVPGFLRATRANRALISAEGARERIRERTLRPLPYGPPRRLRSDVSVSVDREPGWPVYTVAPKSGRARGCVVYTHGGAWVNEIAPQHWSLAADIAALAGTTVVVPIYPLVPFGTAGQVIPAIADLVLANRSRHGDVCLGGDSAGGQIALSTAVALRDEHRITLPRTVLISPSLDLSMSNPEMDVVQPSDPWLGKPGARVLIDAWRADLPLSDPRVSPLAADLAGLGPLTIFCGTRDILVPDTRLLVEKARTAGVDVDYHEQHGLVHVYPLTPTPEGRAARRVIVDSLRGAFSPSSPTR</sequence>
<dbReference type="InterPro" id="IPR029058">
    <property type="entry name" value="AB_hydrolase_fold"/>
</dbReference>
<evidence type="ECO:0000313" key="4">
    <source>
        <dbReference type="Proteomes" id="UP000586827"/>
    </source>
</evidence>
<gene>
    <name evidence="3" type="ORF">HLB23_12895</name>
</gene>
<name>A0A849CCK5_9NOCA</name>
<organism evidence="3 4">
    <name type="scientific">Nocardia uniformis</name>
    <dbReference type="NCBI Taxonomy" id="53432"/>
    <lineage>
        <taxon>Bacteria</taxon>
        <taxon>Bacillati</taxon>
        <taxon>Actinomycetota</taxon>
        <taxon>Actinomycetes</taxon>
        <taxon>Mycobacteriales</taxon>
        <taxon>Nocardiaceae</taxon>
        <taxon>Nocardia</taxon>
    </lineage>
</organism>
<reference evidence="3 4" key="1">
    <citation type="submission" date="2020-05" db="EMBL/GenBank/DDBJ databases">
        <title>MicrobeNet Type strains.</title>
        <authorList>
            <person name="Nicholson A.C."/>
        </authorList>
    </citation>
    <scope>NUCLEOTIDE SEQUENCE [LARGE SCALE GENOMIC DNA]</scope>
    <source>
        <strain evidence="3 4">JCM 3224</strain>
    </source>
</reference>
<dbReference type="PANTHER" id="PTHR48081:SF8">
    <property type="entry name" value="ALPHA_BETA HYDROLASE FOLD-3 DOMAIN-CONTAINING PROTEIN-RELATED"/>
    <property type="match status" value="1"/>
</dbReference>
<dbReference type="PANTHER" id="PTHR48081">
    <property type="entry name" value="AB HYDROLASE SUPERFAMILY PROTEIN C4A8.06C"/>
    <property type="match status" value="1"/>
</dbReference>
<dbReference type="Pfam" id="PF07859">
    <property type="entry name" value="Abhydrolase_3"/>
    <property type="match status" value="1"/>
</dbReference>